<dbReference type="EMBL" id="LDRC01000011">
    <property type="protein sequence ID" value="KTR53697.1"/>
    <property type="molecule type" value="Genomic_DNA"/>
</dbReference>
<keyword evidence="4" id="KW-1185">Reference proteome</keyword>
<accession>A0A147DU97</accession>
<dbReference type="AlphaFoldDB" id="A0A147DU97"/>
<sequence>MQTSTAPAFRIRSTPVARSRGDLRVLDVRDDLSRVTRANGEIVGYVDRVDVAGGTAYRARRYVATERRFVELPNVWSADDAVDCLRWG</sequence>
<gene>
    <name evidence="1" type="ORF">NS263_01950</name>
    <name evidence="2" type="ORF">NS359_02770</name>
</gene>
<comment type="caution">
    <text evidence="2">The sequence shown here is derived from an EMBL/GenBank/DDBJ whole genome shotgun (WGS) entry which is preliminary data.</text>
</comment>
<dbReference type="RefSeq" id="WP_058727618.1">
    <property type="nucleotide sequence ID" value="NZ_LDRB01000008.1"/>
</dbReference>
<dbReference type="STRING" id="465820.NS263_01950"/>
<name>A0A147DU97_9MICO</name>
<protein>
    <recommendedName>
        <fullName evidence="5">PRC-barrel domain-containing protein</fullName>
    </recommendedName>
</protein>
<dbReference type="Proteomes" id="UP000078335">
    <property type="component" value="Unassembled WGS sequence"/>
</dbReference>
<evidence type="ECO:0000313" key="2">
    <source>
        <dbReference type="EMBL" id="KTR53697.1"/>
    </source>
</evidence>
<dbReference type="Proteomes" id="UP000072763">
    <property type="component" value="Unassembled WGS sequence"/>
</dbReference>
<dbReference type="EMBL" id="LDRB01000008">
    <property type="protein sequence ID" value="KTR42434.1"/>
    <property type="molecule type" value="Genomic_DNA"/>
</dbReference>
<evidence type="ECO:0000313" key="4">
    <source>
        <dbReference type="Proteomes" id="UP000078335"/>
    </source>
</evidence>
<dbReference type="PATRIC" id="fig|465820.3.peg.2981"/>
<evidence type="ECO:0000313" key="3">
    <source>
        <dbReference type="Proteomes" id="UP000072763"/>
    </source>
</evidence>
<dbReference type="OrthoDB" id="5120662at2"/>
<reference evidence="3 4" key="1">
    <citation type="journal article" date="2016" name="Front. Microbiol.">
        <title>Genomic Resource of Rice Seed Associated Bacteria.</title>
        <authorList>
            <person name="Midha S."/>
            <person name="Bansal K."/>
            <person name="Sharma S."/>
            <person name="Kumar N."/>
            <person name="Patil P.P."/>
            <person name="Chaudhry V."/>
            <person name="Patil P.B."/>
        </authorList>
    </citation>
    <scope>NUCLEOTIDE SEQUENCE [LARGE SCALE GENOMIC DNA]</scope>
    <source>
        <strain evidence="1 4">NS263</strain>
        <strain evidence="2 3">NS359</strain>
    </source>
</reference>
<evidence type="ECO:0000313" key="1">
    <source>
        <dbReference type="EMBL" id="KTR42434.1"/>
    </source>
</evidence>
<organism evidence="2 3">
    <name type="scientific">Curtobacterium oceanosedimentum</name>
    <dbReference type="NCBI Taxonomy" id="465820"/>
    <lineage>
        <taxon>Bacteria</taxon>
        <taxon>Bacillati</taxon>
        <taxon>Actinomycetota</taxon>
        <taxon>Actinomycetes</taxon>
        <taxon>Micrococcales</taxon>
        <taxon>Microbacteriaceae</taxon>
        <taxon>Curtobacterium</taxon>
    </lineage>
</organism>
<proteinExistence type="predicted"/>
<evidence type="ECO:0008006" key="5">
    <source>
        <dbReference type="Google" id="ProtNLM"/>
    </source>
</evidence>